<evidence type="ECO:0000313" key="3">
    <source>
        <dbReference type="Proteomes" id="UP001605036"/>
    </source>
</evidence>
<organism evidence="2 3">
    <name type="scientific">Riccia fluitans</name>
    <dbReference type="NCBI Taxonomy" id="41844"/>
    <lineage>
        <taxon>Eukaryota</taxon>
        <taxon>Viridiplantae</taxon>
        <taxon>Streptophyta</taxon>
        <taxon>Embryophyta</taxon>
        <taxon>Marchantiophyta</taxon>
        <taxon>Marchantiopsida</taxon>
        <taxon>Marchantiidae</taxon>
        <taxon>Marchantiales</taxon>
        <taxon>Ricciaceae</taxon>
        <taxon>Riccia</taxon>
    </lineage>
</organism>
<accession>A0ABD1ZRB2</accession>
<feature type="region of interest" description="Disordered" evidence="1">
    <location>
        <begin position="19"/>
        <end position="38"/>
    </location>
</feature>
<dbReference type="Proteomes" id="UP001605036">
    <property type="component" value="Unassembled WGS sequence"/>
</dbReference>
<comment type="caution">
    <text evidence="2">The sequence shown here is derived from an EMBL/GenBank/DDBJ whole genome shotgun (WGS) entry which is preliminary data.</text>
</comment>
<gene>
    <name evidence="2" type="ORF">R1flu_022129</name>
</gene>
<protein>
    <submittedName>
        <fullName evidence="2">Uncharacterized protein</fullName>
    </submittedName>
</protein>
<dbReference type="EMBL" id="JBHFFA010000001">
    <property type="protein sequence ID" value="KAL2654001.1"/>
    <property type="molecule type" value="Genomic_DNA"/>
</dbReference>
<proteinExistence type="predicted"/>
<evidence type="ECO:0000313" key="2">
    <source>
        <dbReference type="EMBL" id="KAL2654001.1"/>
    </source>
</evidence>
<keyword evidence="3" id="KW-1185">Reference proteome</keyword>
<sequence>MSPTLATILPVKAKRDQWARTRGKPFASGGQRSLPLVNSSPMEANRRLGLRLECLAFVSIGESLASGGEVTARHRHVPALRLHWRSFR</sequence>
<name>A0ABD1ZRB2_9MARC</name>
<reference evidence="2 3" key="1">
    <citation type="submission" date="2024-09" db="EMBL/GenBank/DDBJ databases">
        <title>Chromosome-scale assembly of Riccia fluitans.</title>
        <authorList>
            <person name="Paukszto L."/>
            <person name="Sawicki J."/>
            <person name="Karawczyk K."/>
            <person name="Piernik-Szablinska J."/>
            <person name="Szczecinska M."/>
            <person name="Mazdziarz M."/>
        </authorList>
    </citation>
    <scope>NUCLEOTIDE SEQUENCE [LARGE SCALE GENOMIC DNA]</scope>
    <source>
        <strain evidence="2">Rf_01</strain>
        <tissue evidence="2">Aerial parts of the thallus</tissue>
    </source>
</reference>
<dbReference type="AlphaFoldDB" id="A0ABD1ZRB2"/>
<evidence type="ECO:0000256" key="1">
    <source>
        <dbReference type="SAM" id="MobiDB-lite"/>
    </source>
</evidence>